<evidence type="ECO:0000256" key="1">
    <source>
        <dbReference type="ARBA" id="ARBA00005336"/>
    </source>
</evidence>
<keyword evidence="6" id="KW-1185">Reference proteome</keyword>
<dbReference type="SUPFAM" id="SSF51445">
    <property type="entry name" value="(Trans)glycosidases"/>
    <property type="match status" value="1"/>
</dbReference>
<dbReference type="Proteomes" id="UP001204376">
    <property type="component" value="Unassembled WGS sequence"/>
</dbReference>
<comment type="similarity">
    <text evidence="1">Belongs to the glycosyl hydrolase 3 family.</text>
</comment>
<dbReference type="PANTHER" id="PTHR42715">
    <property type="entry name" value="BETA-GLUCOSIDASE"/>
    <property type="match status" value="1"/>
</dbReference>
<dbReference type="InterPro" id="IPR001764">
    <property type="entry name" value="Glyco_hydro_3_N"/>
</dbReference>
<reference evidence="5 6" key="1">
    <citation type="submission" date="2022-07" db="EMBL/GenBank/DDBJ databases">
        <title>Mucilaginibacter sp. JC4.</title>
        <authorList>
            <person name="Le V."/>
            <person name="Ko S.-R."/>
            <person name="Ahn C.-Y."/>
            <person name="Oh H.-M."/>
        </authorList>
    </citation>
    <scope>NUCLEOTIDE SEQUENCE [LARGE SCALE GENOMIC DNA]</scope>
    <source>
        <strain evidence="5 6">JC4</strain>
    </source>
</reference>
<dbReference type="InterPro" id="IPR050288">
    <property type="entry name" value="Cellulose_deg_GH3"/>
</dbReference>
<name>A0ABT1T7Y2_9SPHI</name>
<protein>
    <recommendedName>
        <fullName evidence="4">Glycoside hydrolase family 3 N-terminal domain-containing protein</fullName>
    </recommendedName>
</protein>
<dbReference type="InterPro" id="IPR017853">
    <property type="entry name" value="GH"/>
</dbReference>
<evidence type="ECO:0000256" key="2">
    <source>
        <dbReference type="ARBA" id="ARBA00022801"/>
    </source>
</evidence>
<evidence type="ECO:0000259" key="4">
    <source>
        <dbReference type="Pfam" id="PF00933"/>
    </source>
</evidence>
<evidence type="ECO:0000313" key="6">
    <source>
        <dbReference type="Proteomes" id="UP001204376"/>
    </source>
</evidence>
<organism evidence="5 6">
    <name type="scientific">Mucilaginibacter aquariorum</name>
    <dbReference type="NCBI Taxonomy" id="2967225"/>
    <lineage>
        <taxon>Bacteria</taxon>
        <taxon>Pseudomonadati</taxon>
        <taxon>Bacteroidota</taxon>
        <taxon>Sphingobacteriia</taxon>
        <taxon>Sphingobacteriales</taxon>
        <taxon>Sphingobacteriaceae</taxon>
        <taxon>Mucilaginibacter</taxon>
    </lineage>
</organism>
<evidence type="ECO:0000313" key="5">
    <source>
        <dbReference type="EMBL" id="MCQ6960730.1"/>
    </source>
</evidence>
<accession>A0ABT1T7Y2</accession>
<evidence type="ECO:0000256" key="3">
    <source>
        <dbReference type="ARBA" id="ARBA00023277"/>
    </source>
</evidence>
<comment type="caution">
    <text evidence="5">The sequence shown here is derived from an EMBL/GenBank/DDBJ whole genome shotgun (WGS) entry which is preliminary data.</text>
</comment>
<dbReference type="PRINTS" id="PR00133">
    <property type="entry name" value="GLHYDRLASE3"/>
</dbReference>
<sequence length="135" mass="15280">MAVQSVKGIQSQHVAACIKHFAANNQELNRDSVNTIVDERALREIYFPAFKAAIQQGNAYTIMSAYNKLNGYWCFENDLLLNKVLKNEWGFKGVVISDWAGTHHTVAAANNGLDIEMGQADRGENLLDFDWWQFK</sequence>
<keyword evidence="2" id="KW-0378">Hydrolase</keyword>
<dbReference type="InterPro" id="IPR036962">
    <property type="entry name" value="Glyco_hydro_3_N_sf"/>
</dbReference>
<dbReference type="PANTHER" id="PTHR42715:SF10">
    <property type="entry name" value="BETA-GLUCOSIDASE"/>
    <property type="match status" value="1"/>
</dbReference>
<proteinExistence type="inferred from homology"/>
<dbReference type="Gene3D" id="3.20.20.300">
    <property type="entry name" value="Glycoside hydrolase, family 3, N-terminal domain"/>
    <property type="match status" value="1"/>
</dbReference>
<dbReference type="InterPro" id="IPR019800">
    <property type="entry name" value="Glyco_hydro_3_AS"/>
</dbReference>
<dbReference type="Pfam" id="PF00933">
    <property type="entry name" value="Glyco_hydro_3"/>
    <property type="match status" value="1"/>
</dbReference>
<dbReference type="PROSITE" id="PS00775">
    <property type="entry name" value="GLYCOSYL_HYDROL_F3"/>
    <property type="match status" value="1"/>
</dbReference>
<keyword evidence="3" id="KW-0119">Carbohydrate metabolism</keyword>
<feature type="domain" description="Glycoside hydrolase family 3 N-terminal" evidence="4">
    <location>
        <begin position="1"/>
        <end position="106"/>
    </location>
</feature>
<gene>
    <name evidence="5" type="ORF">NPE20_22310</name>
</gene>
<dbReference type="EMBL" id="JANHOH010000009">
    <property type="protein sequence ID" value="MCQ6960730.1"/>
    <property type="molecule type" value="Genomic_DNA"/>
</dbReference>